<feature type="region of interest" description="Disordered" evidence="1">
    <location>
        <begin position="73"/>
        <end position="144"/>
    </location>
</feature>
<dbReference type="Proteomes" id="UP000094067">
    <property type="component" value="Unassembled WGS sequence"/>
</dbReference>
<protein>
    <recommendedName>
        <fullName evidence="6">DUF2992 family protein</fullName>
    </recommendedName>
</protein>
<evidence type="ECO:0000313" key="3">
    <source>
        <dbReference type="EMBL" id="ODR42273.1"/>
    </source>
</evidence>
<reference evidence="3 5" key="2">
    <citation type="submission" date="2016-08" db="EMBL/GenBank/DDBJ databases">
        <authorList>
            <person name="Seilhamer J.J."/>
        </authorList>
    </citation>
    <scope>NUCLEOTIDE SEQUENCE [LARGE SCALE GENOMIC DNA]</scope>
    <source>
        <strain evidence="3 5">NML150140-1</strain>
    </source>
</reference>
<dbReference type="InterPro" id="IPR016787">
    <property type="entry name" value="UCP021328"/>
</dbReference>
<proteinExistence type="predicted"/>
<evidence type="ECO:0000313" key="5">
    <source>
        <dbReference type="Proteomes" id="UP000094271"/>
    </source>
</evidence>
<evidence type="ECO:0000313" key="4">
    <source>
        <dbReference type="Proteomes" id="UP000094067"/>
    </source>
</evidence>
<name>A0A1E3A5C8_9FIRM</name>
<accession>A0A1E3A5C8</accession>
<evidence type="ECO:0000313" key="2">
    <source>
        <dbReference type="EMBL" id="ODM03950.1"/>
    </source>
</evidence>
<dbReference type="Pfam" id="PF11208">
    <property type="entry name" value="DUF2992"/>
    <property type="match status" value="1"/>
</dbReference>
<comment type="caution">
    <text evidence="2">The sequence shown here is derived from an EMBL/GenBank/DDBJ whole genome shotgun (WGS) entry which is preliminary data.</text>
</comment>
<sequence length="144" mass="17227">MDRSTELVRQTAVFRVFFEEPFWVGVFERIREGRVSVSKVTFGAEPKDYEVLAFLLENYDKLRFGPSVETVVKETGSNPKRMQRMAQRELREPGIGTKSQQALKLQQELMKTERRVYSREQKEAEKERRFEQKQQKRKEKHRGR</sequence>
<dbReference type="RefSeq" id="WP_069154239.1">
    <property type="nucleotide sequence ID" value="NZ_DBGDOY010000052.1"/>
</dbReference>
<feature type="compositionally biased region" description="Basic residues" evidence="1">
    <location>
        <begin position="135"/>
        <end position="144"/>
    </location>
</feature>
<gene>
    <name evidence="3" type="ORF">BEI59_31615</name>
    <name evidence="2" type="ORF">BEI61_04753</name>
</gene>
<organism evidence="2 4">
    <name type="scientific">Eisenbergiella tayi</name>
    <dbReference type="NCBI Taxonomy" id="1432052"/>
    <lineage>
        <taxon>Bacteria</taxon>
        <taxon>Bacillati</taxon>
        <taxon>Bacillota</taxon>
        <taxon>Clostridia</taxon>
        <taxon>Lachnospirales</taxon>
        <taxon>Lachnospiraceae</taxon>
        <taxon>Eisenbergiella</taxon>
    </lineage>
</organism>
<dbReference type="AlphaFoldDB" id="A0A1E3A5C8"/>
<evidence type="ECO:0000256" key="1">
    <source>
        <dbReference type="SAM" id="MobiDB-lite"/>
    </source>
</evidence>
<dbReference type="Proteomes" id="UP000094271">
    <property type="component" value="Unassembled WGS sequence"/>
</dbReference>
<dbReference type="OrthoDB" id="4570726at2"/>
<dbReference type="PATRIC" id="fig|1432052.4.peg.5276"/>
<dbReference type="EMBL" id="MEHA01000038">
    <property type="protein sequence ID" value="ODR42273.1"/>
    <property type="molecule type" value="Genomic_DNA"/>
</dbReference>
<reference evidence="2 4" key="1">
    <citation type="submission" date="2016-07" db="EMBL/GenBank/DDBJ databases">
        <title>Characterization of isolates of Eisenbergiella tayi derived from blood cultures, using whole genome sequencing.</title>
        <authorList>
            <person name="Burdz T."/>
            <person name="Wiebe D."/>
            <person name="Huynh C."/>
            <person name="Bernard K."/>
        </authorList>
    </citation>
    <scope>NUCLEOTIDE SEQUENCE [LARGE SCALE GENOMIC DNA]</scope>
    <source>
        <strain evidence="2 4">NML 110608</strain>
    </source>
</reference>
<dbReference type="PIRSF" id="PIRSF021328">
    <property type="entry name" value="UCP021328"/>
    <property type="match status" value="1"/>
</dbReference>
<dbReference type="EMBL" id="MCGH01000003">
    <property type="protein sequence ID" value="ODM03950.1"/>
    <property type="molecule type" value="Genomic_DNA"/>
</dbReference>
<feature type="compositionally biased region" description="Basic and acidic residues" evidence="1">
    <location>
        <begin position="110"/>
        <end position="134"/>
    </location>
</feature>
<evidence type="ECO:0008006" key="6">
    <source>
        <dbReference type="Google" id="ProtNLM"/>
    </source>
</evidence>